<feature type="transmembrane region" description="Helical" evidence="1">
    <location>
        <begin position="114"/>
        <end position="131"/>
    </location>
</feature>
<proteinExistence type="predicted"/>
<dbReference type="eggNOG" id="COG4652">
    <property type="taxonomic scope" value="Bacteria"/>
</dbReference>
<reference evidence="2 3" key="1">
    <citation type="submission" date="2014-03" db="EMBL/GenBank/DDBJ databases">
        <title>Genomics of Bifidobacteria.</title>
        <authorList>
            <person name="Ventura M."/>
            <person name="Milani C."/>
            <person name="Lugli G.A."/>
        </authorList>
    </citation>
    <scope>NUCLEOTIDE SEQUENCE [LARGE SCALE GENOMIC DNA]</scope>
    <source>
        <strain evidence="2 3">LMG 11597</strain>
    </source>
</reference>
<dbReference type="Proteomes" id="UP000029055">
    <property type="component" value="Unassembled WGS sequence"/>
</dbReference>
<sequence length="588" mass="62586">MKTAVLPFDRLAGQDPRGNYYVFGDAAATQAFAGRFRADGYEVAVKTDYTASFMQWLANQPLGVSFPVTLLLCAMLTGMFALMNAKGYAVQRLQGSSALSIAARDARANIRQSLAVTLIAALGFVGFLGLYNHAAHMGMALSLASGIFAALLAVIAVAYLIGFAVASRSPLLAALKGRLPARLASGAIYCVRAPAVVLAAWAVIYAGLAVGQAIDQAEARQAWSTAGQASAISLNPRLSQDEQDRYSVRTGRWLISQERQGRMILAEEGYTLKELSRYASQPGAAGRNTPSLSGDALTVNSNYLRAQTVLDASGRRIAKVPDHEVLVVIPASKQRQRQEIESVIQAFVASQCQMYHVATPRITVLMGRPGQSLFGYGEQNMPSQKAVFHDAVLIGVDAGAGVFSPDDYTAFASGGNAMLTDPDQALVSLREAGLQPFIFAVSSVSSKAAADFARLQANLRIHVMNVLVAIGILVASAIAAAQTHVRSDAQRIFARYAHGWGFAATHRPFIIAEAALALVPVLYSACMVIQSRQDAGPSAASNDASDIYLLGGWQSAFVAAVTFVNILMYLLATARYSRALAANHSREE</sequence>
<name>A0A087E5H9_9BIFI</name>
<dbReference type="EMBL" id="JGZR01000007">
    <property type="protein sequence ID" value="KFJ03030.1"/>
    <property type="molecule type" value="Genomic_DNA"/>
</dbReference>
<keyword evidence="3" id="KW-1185">Reference proteome</keyword>
<protein>
    <submittedName>
        <fullName evidence="2">Putative membrane protein</fullName>
    </submittedName>
</protein>
<dbReference type="AlphaFoldDB" id="A0A087E5H9"/>
<accession>A0A087E5H9</accession>
<feature type="transmembrane region" description="Helical" evidence="1">
    <location>
        <begin position="187"/>
        <end position="208"/>
    </location>
</feature>
<evidence type="ECO:0000313" key="3">
    <source>
        <dbReference type="Proteomes" id="UP000029055"/>
    </source>
</evidence>
<feature type="transmembrane region" description="Helical" evidence="1">
    <location>
        <begin position="461"/>
        <end position="481"/>
    </location>
</feature>
<organism evidence="2 3">
    <name type="scientific">Bifidobacterium subtile</name>
    <dbReference type="NCBI Taxonomy" id="77635"/>
    <lineage>
        <taxon>Bacteria</taxon>
        <taxon>Bacillati</taxon>
        <taxon>Actinomycetota</taxon>
        <taxon>Actinomycetes</taxon>
        <taxon>Bifidobacteriales</taxon>
        <taxon>Bifidobacteriaceae</taxon>
        <taxon>Bifidobacterium</taxon>
    </lineage>
</organism>
<feature type="transmembrane region" description="Helical" evidence="1">
    <location>
        <begin position="550"/>
        <end position="572"/>
    </location>
</feature>
<comment type="caution">
    <text evidence="2">The sequence shown here is derived from an EMBL/GenBank/DDBJ whole genome shotgun (WGS) entry which is preliminary data.</text>
</comment>
<evidence type="ECO:0000256" key="1">
    <source>
        <dbReference type="SAM" id="Phobius"/>
    </source>
</evidence>
<feature type="transmembrane region" description="Helical" evidence="1">
    <location>
        <begin position="509"/>
        <end position="530"/>
    </location>
</feature>
<feature type="transmembrane region" description="Helical" evidence="1">
    <location>
        <begin position="62"/>
        <end position="83"/>
    </location>
</feature>
<keyword evidence="1" id="KW-1133">Transmembrane helix</keyword>
<keyword evidence="1" id="KW-0472">Membrane</keyword>
<feature type="transmembrane region" description="Helical" evidence="1">
    <location>
        <begin position="143"/>
        <end position="166"/>
    </location>
</feature>
<keyword evidence="1" id="KW-0812">Transmembrane</keyword>
<evidence type="ECO:0000313" key="2">
    <source>
        <dbReference type="EMBL" id="KFJ03030.1"/>
    </source>
</evidence>
<gene>
    <name evidence="2" type="ORF">BISU_0957</name>
</gene>
<dbReference type="STRING" id="77635.BISU_0957"/>
<dbReference type="RefSeq" id="WP_024463967.1">
    <property type="nucleotide sequence ID" value="NZ_CP062939.1"/>
</dbReference>
<dbReference type="OrthoDB" id="5125523at2"/>